<evidence type="ECO:0000313" key="1">
    <source>
        <dbReference type="EMBL" id="MPC62260.1"/>
    </source>
</evidence>
<dbReference type="Proteomes" id="UP000324222">
    <property type="component" value="Unassembled WGS sequence"/>
</dbReference>
<evidence type="ECO:0000313" key="2">
    <source>
        <dbReference type="Proteomes" id="UP000324222"/>
    </source>
</evidence>
<reference evidence="1 2" key="1">
    <citation type="submission" date="2019-05" db="EMBL/GenBank/DDBJ databases">
        <title>Another draft genome of Portunus trituberculatus and its Hox gene families provides insights of decapod evolution.</title>
        <authorList>
            <person name="Jeong J.-H."/>
            <person name="Song I."/>
            <person name="Kim S."/>
            <person name="Choi T."/>
            <person name="Kim D."/>
            <person name="Ryu S."/>
            <person name="Kim W."/>
        </authorList>
    </citation>
    <scope>NUCLEOTIDE SEQUENCE [LARGE SCALE GENOMIC DNA]</scope>
    <source>
        <tissue evidence="1">Muscle</tissue>
    </source>
</reference>
<gene>
    <name evidence="1" type="ORF">E2C01_056344</name>
</gene>
<keyword evidence="2" id="KW-1185">Reference proteome</keyword>
<dbReference type="OrthoDB" id="1868004at2759"/>
<proteinExistence type="predicted"/>
<dbReference type="EMBL" id="VSRR010019464">
    <property type="protein sequence ID" value="MPC62260.1"/>
    <property type="molecule type" value="Genomic_DNA"/>
</dbReference>
<protein>
    <submittedName>
        <fullName evidence="1">Uncharacterized protein</fullName>
    </submittedName>
</protein>
<comment type="caution">
    <text evidence="1">The sequence shown here is derived from an EMBL/GenBank/DDBJ whole genome shotgun (WGS) entry which is preliminary data.</text>
</comment>
<organism evidence="1 2">
    <name type="scientific">Portunus trituberculatus</name>
    <name type="common">Swimming crab</name>
    <name type="synonym">Neptunus trituberculatus</name>
    <dbReference type="NCBI Taxonomy" id="210409"/>
    <lineage>
        <taxon>Eukaryota</taxon>
        <taxon>Metazoa</taxon>
        <taxon>Ecdysozoa</taxon>
        <taxon>Arthropoda</taxon>
        <taxon>Crustacea</taxon>
        <taxon>Multicrustacea</taxon>
        <taxon>Malacostraca</taxon>
        <taxon>Eumalacostraca</taxon>
        <taxon>Eucarida</taxon>
        <taxon>Decapoda</taxon>
        <taxon>Pleocyemata</taxon>
        <taxon>Brachyura</taxon>
        <taxon>Eubrachyura</taxon>
        <taxon>Portunoidea</taxon>
        <taxon>Portunidae</taxon>
        <taxon>Portuninae</taxon>
        <taxon>Portunus</taxon>
    </lineage>
</organism>
<sequence length="92" mass="10308">MKIWRQDTMSPARTLYNTTRFSKVAGRMAAPEGSSVEVLTVSLNTLRSLRSTVTQFLKTLAEGPKYENDQDGEGDLLEVTTKAMGEIRNKLR</sequence>
<dbReference type="AlphaFoldDB" id="A0A5B7GQC6"/>
<name>A0A5B7GQC6_PORTR</name>
<accession>A0A5B7GQC6</accession>